<feature type="region of interest" description="Disordered" evidence="1">
    <location>
        <begin position="55"/>
        <end position="112"/>
    </location>
</feature>
<feature type="compositionally biased region" description="Low complexity" evidence="1">
    <location>
        <begin position="55"/>
        <end position="74"/>
    </location>
</feature>
<keyword evidence="3" id="KW-1185">Reference proteome</keyword>
<organism evidence="2 3">
    <name type="scientific">Streptomyces macrosporus</name>
    <dbReference type="NCBI Taxonomy" id="44032"/>
    <lineage>
        <taxon>Bacteria</taxon>
        <taxon>Bacillati</taxon>
        <taxon>Actinomycetota</taxon>
        <taxon>Actinomycetes</taxon>
        <taxon>Kitasatosporales</taxon>
        <taxon>Streptomycetaceae</taxon>
        <taxon>Streptomyces</taxon>
    </lineage>
</organism>
<protein>
    <recommendedName>
        <fullName evidence="4">Lipoprotein</fullName>
    </recommendedName>
</protein>
<feature type="region of interest" description="Disordered" evidence="1">
    <location>
        <begin position="1"/>
        <end position="28"/>
    </location>
</feature>
<evidence type="ECO:0000313" key="3">
    <source>
        <dbReference type="Proteomes" id="UP001501638"/>
    </source>
</evidence>
<name>A0ABP5XQV4_9ACTN</name>
<feature type="compositionally biased region" description="Basic and acidic residues" evidence="1">
    <location>
        <begin position="96"/>
        <end position="112"/>
    </location>
</feature>
<dbReference type="EMBL" id="BAAASZ010000051">
    <property type="protein sequence ID" value="GAA2465315.1"/>
    <property type="molecule type" value="Genomic_DNA"/>
</dbReference>
<dbReference type="Proteomes" id="UP001501638">
    <property type="component" value="Unassembled WGS sequence"/>
</dbReference>
<comment type="caution">
    <text evidence="2">The sequence shown here is derived from an EMBL/GenBank/DDBJ whole genome shotgun (WGS) entry which is preliminary data.</text>
</comment>
<gene>
    <name evidence="2" type="ORF">GCM10010405_57200</name>
</gene>
<dbReference type="RefSeq" id="WP_344328685.1">
    <property type="nucleotide sequence ID" value="NZ_BAAASZ010000051.1"/>
</dbReference>
<evidence type="ECO:0000313" key="2">
    <source>
        <dbReference type="EMBL" id="GAA2465315.1"/>
    </source>
</evidence>
<reference evidence="3" key="1">
    <citation type="journal article" date="2019" name="Int. J. Syst. Evol. Microbiol.">
        <title>The Global Catalogue of Microorganisms (GCM) 10K type strain sequencing project: providing services to taxonomists for standard genome sequencing and annotation.</title>
        <authorList>
            <consortium name="The Broad Institute Genomics Platform"/>
            <consortium name="The Broad Institute Genome Sequencing Center for Infectious Disease"/>
            <person name="Wu L."/>
            <person name="Ma J."/>
        </authorList>
    </citation>
    <scope>NUCLEOTIDE SEQUENCE [LARGE SCALE GENOMIC DNA]</scope>
    <source>
        <strain evidence="3">JCM 6305</strain>
    </source>
</reference>
<accession>A0ABP5XQV4</accession>
<proteinExistence type="predicted"/>
<evidence type="ECO:0008006" key="4">
    <source>
        <dbReference type="Google" id="ProtNLM"/>
    </source>
</evidence>
<sequence length="201" mass="20582">MTSSTSPASPAPLPGAPTAPSRGGRTHRPAAAALLAAALLLTGCGTERATDIAAPSAAPFPSASASPSHPGASPYVEPGVPADGAPHHGGNNAFRKKLDLSPEERRAGEAAADRIRPALKRLRERGETDPESVRAALLALDHREESVTVPPASHSSDGRTEFTVSLRDGACVSGGVDDEGEWIEVHGPYLEGGCQEPRGGH</sequence>
<evidence type="ECO:0000256" key="1">
    <source>
        <dbReference type="SAM" id="MobiDB-lite"/>
    </source>
</evidence>